<reference evidence="2" key="1">
    <citation type="submission" date="2021-06" db="EMBL/GenBank/DDBJ databases">
        <authorList>
            <person name="Kallberg Y."/>
            <person name="Tangrot J."/>
            <person name="Rosling A."/>
        </authorList>
    </citation>
    <scope>NUCLEOTIDE SEQUENCE</scope>
    <source>
        <strain evidence="2">MT106</strain>
    </source>
</reference>
<dbReference type="Proteomes" id="UP000789831">
    <property type="component" value="Unassembled WGS sequence"/>
</dbReference>
<organism evidence="2 3">
    <name type="scientific">Ambispora gerdemannii</name>
    <dbReference type="NCBI Taxonomy" id="144530"/>
    <lineage>
        <taxon>Eukaryota</taxon>
        <taxon>Fungi</taxon>
        <taxon>Fungi incertae sedis</taxon>
        <taxon>Mucoromycota</taxon>
        <taxon>Glomeromycotina</taxon>
        <taxon>Glomeromycetes</taxon>
        <taxon>Archaeosporales</taxon>
        <taxon>Ambisporaceae</taxon>
        <taxon>Ambispora</taxon>
    </lineage>
</organism>
<evidence type="ECO:0000313" key="3">
    <source>
        <dbReference type="Proteomes" id="UP000789831"/>
    </source>
</evidence>
<gene>
    <name evidence="2" type="ORF">AGERDE_LOCUS7298</name>
</gene>
<comment type="caution">
    <text evidence="2">The sequence shown here is derived from an EMBL/GenBank/DDBJ whole genome shotgun (WGS) entry which is preliminary data.</text>
</comment>
<evidence type="ECO:0000256" key="1">
    <source>
        <dbReference type="SAM" id="MobiDB-lite"/>
    </source>
</evidence>
<evidence type="ECO:0000313" key="2">
    <source>
        <dbReference type="EMBL" id="CAG8564106.1"/>
    </source>
</evidence>
<dbReference type="AlphaFoldDB" id="A0A9N9BHN9"/>
<feature type="region of interest" description="Disordered" evidence="1">
    <location>
        <begin position="83"/>
        <end position="106"/>
    </location>
</feature>
<dbReference type="EMBL" id="CAJVPL010001307">
    <property type="protein sequence ID" value="CAG8564106.1"/>
    <property type="molecule type" value="Genomic_DNA"/>
</dbReference>
<accession>A0A9N9BHN9</accession>
<feature type="region of interest" description="Disordered" evidence="1">
    <location>
        <begin position="1"/>
        <end position="26"/>
    </location>
</feature>
<protein>
    <submittedName>
        <fullName evidence="2">6187_t:CDS:1</fullName>
    </submittedName>
</protein>
<proteinExistence type="predicted"/>
<feature type="compositionally biased region" description="Basic and acidic residues" evidence="1">
    <location>
        <begin position="1"/>
        <end position="16"/>
    </location>
</feature>
<keyword evidence="3" id="KW-1185">Reference proteome</keyword>
<name>A0A9N9BHN9_9GLOM</name>
<sequence>MYKTDDEERTSGEPDARKRHKAKAMLGSDHTTNSYFAAIRSCIRLFVIREKRITNSLRIRGSWQQKDFGQVIKDVDEFTRTITSNDPLHLQHKDSTTHPPLQQKEP</sequence>